<reference evidence="3 4" key="1">
    <citation type="journal article" date="2011" name="Science">
        <title>The Selaginella genome identifies genetic changes associated with the evolution of vascular plants.</title>
        <authorList>
            <person name="Banks J.A."/>
            <person name="Nishiyama T."/>
            <person name="Hasebe M."/>
            <person name="Bowman J.L."/>
            <person name="Gribskov M."/>
            <person name="dePamphilis C."/>
            <person name="Albert V.A."/>
            <person name="Aono N."/>
            <person name="Aoyama T."/>
            <person name="Ambrose B.A."/>
            <person name="Ashton N.W."/>
            <person name="Axtell M.J."/>
            <person name="Barker E."/>
            <person name="Barker M.S."/>
            <person name="Bennetzen J.L."/>
            <person name="Bonawitz N.D."/>
            <person name="Chapple C."/>
            <person name="Cheng C."/>
            <person name="Correa L.G."/>
            <person name="Dacre M."/>
            <person name="DeBarry J."/>
            <person name="Dreyer I."/>
            <person name="Elias M."/>
            <person name="Engstrom E.M."/>
            <person name="Estelle M."/>
            <person name="Feng L."/>
            <person name="Finet C."/>
            <person name="Floyd S.K."/>
            <person name="Frommer W.B."/>
            <person name="Fujita T."/>
            <person name="Gramzow L."/>
            <person name="Gutensohn M."/>
            <person name="Harholt J."/>
            <person name="Hattori M."/>
            <person name="Heyl A."/>
            <person name="Hirai T."/>
            <person name="Hiwatashi Y."/>
            <person name="Ishikawa M."/>
            <person name="Iwata M."/>
            <person name="Karol K.G."/>
            <person name="Koehler B."/>
            <person name="Kolukisaoglu U."/>
            <person name="Kubo M."/>
            <person name="Kurata T."/>
            <person name="Lalonde S."/>
            <person name="Li K."/>
            <person name="Li Y."/>
            <person name="Litt A."/>
            <person name="Lyons E."/>
            <person name="Manning G."/>
            <person name="Maruyama T."/>
            <person name="Michael T.P."/>
            <person name="Mikami K."/>
            <person name="Miyazaki S."/>
            <person name="Morinaga S."/>
            <person name="Murata T."/>
            <person name="Mueller-Roeber B."/>
            <person name="Nelson D.R."/>
            <person name="Obara M."/>
            <person name="Oguri Y."/>
            <person name="Olmstead R.G."/>
            <person name="Onodera N."/>
            <person name="Petersen B.L."/>
            <person name="Pils B."/>
            <person name="Prigge M."/>
            <person name="Rensing S.A."/>
            <person name="Riano-Pachon D.M."/>
            <person name="Roberts A.W."/>
            <person name="Sato Y."/>
            <person name="Scheller H.V."/>
            <person name="Schulz B."/>
            <person name="Schulz C."/>
            <person name="Shakirov E.V."/>
            <person name="Shibagaki N."/>
            <person name="Shinohara N."/>
            <person name="Shippen D.E."/>
            <person name="Soerensen I."/>
            <person name="Sotooka R."/>
            <person name="Sugimoto N."/>
            <person name="Sugita M."/>
            <person name="Sumikawa N."/>
            <person name="Tanurdzic M."/>
            <person name="Theissen G."/>
            <person name="Ulvskov P."/>
            <person name="Wakazuki S."/>
            <person name="Weng J.K."/>
            <person name="Willats W.W."/>
            <person name="Wipf D."/>
            <person name="Wolf P.G."/>
            <person name="Yang L."/>
            <person name="Zimmer A.D."/>
            <person name="Zhu Q."/>
            <person name="Mitros T."/>
            <person name="Hellsten U."/>
            <person name="Loque D."/>
            <person name="Otillar R."/>
            <person name="Salamov A."/>
            <person name="Schmutz J."/>
            <person name="Shapiro H."/>
            <person name="Lindquist E."/>
            <person name="Lucas S."/>
            <person name="Rokhsar D."/>
            <person name="Grigoriev I.V."/>
        </authorList>
    </citation>
    <scope>NUCLEOTIDE SEQUENCE [LARGE SCALE GENOMIC DNA]</scope>
</reference>
<dbReference type="Proteomes" id="UP000001514">
    <property type="component" value="Unassembled WGS sequence"/>
</dbReference>
<dbReference type="GO" id="GO:0005739">
    <property type="term" value="C:mitochondrion"/>
    <property type="evidence" value="ECO:0007669"/>
    <property type="project" value="GOC"/>
</dbReference>
<feature type="non-terminal residue" evidence="3">
    <location>
        <position position="105"/>
    </location>
</feature>
<feature type="binding site" evidence="2">
    <location>
        <position position="64"/>
    </location>
    <ligand>
        <name>Cu cation</name>
        <dbReference type="ChEBI" id="CHEBI:23378"/>
    </ligand>
</feature>
<dbReference type="Pfam" id="PF02630">
    <property type="entry name" value="SCO1-SenC"/>
    <property type="match status" value="1"/>
</dbReference>
<dbReference type="Gramene" id="EFJ37670">
    <property type="protein sequence ID" value="EFJ37670"/>
    <property type="gene ID" value="SELMODRAFT_6045"/>
</dbReference>
<evidence type="ECO:0000313" key="3">
    <source>
        <dbReference type="EMBL" id="EFJ37670.1"/>
    </source>
</evidence>
<dbReference type="KEGG" id="smo:SELMODRAFT_6045"/>
<dbReference type="Gene3D" id="3.40.30.10">
    <property type="entry name" value="Glutaredoxin"/>
    <property type="match status" value="1"/>
</dbReference>
<evidence type="ECO:0000256" key="1">
    <source>
        <dbReference type="ARBA" id="ARBA00010996"/>
    </source>
</evidence>
<sequence>IAPVFVSVDPERDTIEQMKEYVTEFHPRLMGLTGSPDDIKQLAKSFRVYYMKTGDEGDDYLVDHSIIMYLMDPTWQFVKFFGKNYTLEELSQGLMDEMNSHGKKK</sequence>
<dbReference type="HOGENOM" id="CLU_050131_7_0_1"/>
<dbReference type="GO" id="GO:0046872">
    <property type="term" value="F:metal ion binding"/>
    <property type="evidence" value="ECO:0007669"/>
    <property type="project" value="UniProtKB-KW"/>
</dbReference>
<evidence type="ECO:0008006" key="5">
    <source>
        <dbReference type="Google" id="ProtNLM"/>
    </source>
</evidence>
<dbReference type="STRING" id="88036.D8QPS8"/>
<proteinExistence type="inferred from homology"/>
<accession>D8QPS8</accession>
<keyword evidence="2" id="KW-0186">Copper</keyword>
<dbReference type="PANTHER" id="PTHR12151:SF5">
    <property type="entry name" value="AT19154P"/>
    <property type="match status" value="1"/>
</dbReference>
<dbReference type="CDD" id="cd02968">
    <property type="entry name" value="SCO"/>
    <property type="match status" value="1"/>
</dbReference>
<dbReference type="GO" id="GO:0033617">
    <property type="term" value="P:mitochondrial respiratory chain complex IV assembly"/>
    <property type="evidence" value="ECO:0000318"/>
    <property type="project" value="GO_Central"/>
</dbReference>
<protein>
    <recommendedName>
        <fullName evidence="5">SCO family protein</fullName>
    </recommendedName>
</protein>
<evidence type="ECO:0000313" key="4">
    <source>
        <dbReference type="Proteomes" id="UP000001514"/>
    </source>
</evidence>
<feature type="non-terminal residue" evidence="3">
    <location>
        <position position="1"/>
    </location>
</feature>
<name>D8QPS8_SELML</name>
<dbReference type="InterPro" id="IPR003782">
    <property type="entry name" value="SCO1/SenC"/>
</dbReference>
<dbReference type="FunFam" id="3.40.30.10:FF:000013">
    <property type="entry name" value="Blast:Protein SCO1 homolog, mitochondrial"/>
    <property type="match status" value="1"/>
</dbReference>
<dbReference type="AlphaFoldDB" id="D8QPS8"/>
<keyword evidence="4" id="KW-1185">Reference proteome</keyword>
<evidence type="ECO:0000256" key="2">
    <source>
        <dbReference type="PIRSR" id="PIRSR603782-1"/>
    </source>
</evidence>
<comment type="similarity">
    <text evidence="1">Belongs to the SCO1/2 family.</text>
</comment>
<dbReference type="PANTHER" id="PTHR12151">
    <property type="entry name" value="ELECTRON TRANSPORT PROTIN SCO1/SENC FAMILY MEMBER"/>
    <property type="match status" value="1"/>
</dbReference>
<dbReference type="InParanoid" id="D8QPS8"/>
<dbReference type="EMBL" id="GL377565">
    <property type="protein sequence ID" value="EFJ37670.1"/>
    <property type="molecule type" value="Genomic_DNA"/>
</dbReference>
<gene>
    <name evidence="3" type="ORF">SELMODRAFT_6045</name>
</gene>
<dbReference type="OrthoDB" id="270009at2759"/>
<organism evidence="4">
    <name type="scientific">Selaginella moellendorffii</name>
    <name type="common">Spikemoss</name>
    <dbReference type="NCBI Taxonomy" id="88036"/>
    <lineage>
        <taxon>Eukaryota</taxon>
        <taxon>Viridiplantae</taxon>
        <taxon>Streptophyta</taxon>
        <taxon>Embryophyta</taxon>
        <taxon>Tracheophyta</taxon>
        <taxon>Lycopodiopsida</taxon>
        <taxon>Selaginellales</taxon>
        <taxon>Selaginellaceae</taxon>
        <taxon>Selaginella</taxon>
    </lineage>
</organism>
<dbReference type="OMA" id="RCEKSHI"/>
<dbReference type="InterPro" id="IPR036249">
    <property type="entry name" value="Thioredoxin-like_sf"/>
</dbReference>
<dbReference type="eggNOG" id="KOG2792">
    <property type="taxonomic scope" value="Eukaryota"/>
</dbReference>
<dbReference type="SUPFAM" id="SSF52833">
    <property type="entry name" value="Thioredoxin-like"/>
    <property type="match status" value="1"/>
</dbReference>
<keyword evidence="2" id="KW-0479">Metal-binding</keyword>